<keyword evidence="3" id="KW-0378">Hydrolase</keyword>
<comment type="catalytic activity">
    <reaction evidence="1">
        <text>AMP + H2O = D-ribose 5-phosphate + adenine</text>
        <dbReference type="Rhea" id="RHEA:20129"/>
        <dbReference type="ChEBI" id="CHEBI:15377"/>
        <dbReference type="ChEBI" id="CHEBI:16708"/>
        <dbReference type="ChEBI" id="CHEBI:78346"/>
        <dbReference type="ChEBI" id="CHEBI:456215"/>
        <dbReference type="EC" id="3.2.2.4"/>
    </reaction>
</comment>
<dbReference type="SUPFAM" id="SSF102405">
    <property type="entry name" value="MCP/YpsA-like"/>
    <property type="match status" value="1"/>
</dbReference>
<evidence type="ECO:0000313" key="5">
    <source>
        <dbReference type="Proteomes" id="UP000028782"/>
    </source>
</evidence>
<dbReference type="NCBIfam" id="TIGR00730">
    <property type="entry name" value="Rossman fold protein, TIGR00730 family"/>
    <property type="match status" value="1"/>
</dbReference>
<dbReference type="RefSeq" id="WP_003056650.1">
    <property type="nucleotide sequence ID" value="NZ_CP006704.1"/>
</dbReference>
<reference evidence="4 5" key="1">
    <citation type="journal article" date="2014" name="Genome Announc.">
        <title>Complete Genome Sequence of Polychlorinated Biphenyl Degrader Comamonas testosteroni TK102 (NBRC 109938).</title>
        <authorList>
            <person name="Fukuda K."/>
            <person name="Hosoyama A."/>
            <person name="Tsuchikane K."/>
            <person name="Ohji S."/>
            <person name="Yamazoe A."/>
            <person name="Fujita N."/>
            <person name="Shintani M."/>
            <person name="Kimbara K."/>
        </authorList>
    </citation>
    <scope>NUCLEOTIDE SEQUENCE [LARGE SCALE GENOMIC DNA]</scope>
    <source>
        <strain evidence="4">TK102</strain>
    </source>
</reference>
<dbReference type="GO" id="GO:0005829">
    <property type="term" value="C:cytosol"/>
    <property type="evidence" value="ECO:0007669"/>
    <property type="project" value="TreeGrafter"/>
</dbReference>
<dbReference type="AlphaFoldDB" id="A0A076PNE2"/>
<dbReference type="EC" id="3.2.2.n1" evidence="3"/>
<dbReference type="HOGENOM" id="CLU_058336_4_2_4"/>
<accession>A0A076PNE2</accession>
<sequence>MTQPAFSICVYCGSRPGTNPQFTEVAKAVGQWIGSRGGQLVYGGGRSGLMGVVAEATREAGGRVVGIIPQALVDKELANQACDELHIVKNMHERKAMMAERSDAFVALPGGIGTFEELFEVWTWRQLGYHDKPIGILNVDGYYDAMLQFLQSCVGSGFMGEWQMGLVESSSDTPALLQNLVQNAGSQLDTPPLRSVI</sequence>
<dbReference type="PANTHER" id="PTHR31223:SF70">
    <property type="entry name" value="LOG FAMILY PROTEIN YJL055W"/>
    <property type="match status" value="1"/>
</dbReference>
<evidence type="ECO:0000313" key="4">
    <source>
        <dbReference type="EMBL" id="AIJ46201.1"/>
    </source>
</evidence>
<dbReference type="PANTHER" id="PTHR31223">
    <property type="entry name" value="LOG FAMILY PROTEIN YJL055W"/>
    <property type="match status" value="1"/>
</dbReference>
<dbReference type="KEGG" id="ctes:O987_10385"/>
<protein>
    <recommendedName>
        <fullName evidence="3">Cytokinin riboside 5'-monophosphate phosphoribohydrolase</fullName>
        <ecNumber evidence="3">3.2.2.n1</ecNumber>
    </recommendedName>
</protein>
<dbReference type="InterPro" id="IPR005269">
    <property type="entry name" value="LOG"/>
</dbReference>
<comment type="similarity">
    <text evidence="2 3">Belongs to the LOG family.</text>
</comment>
<dbReference type="GO" id="GO:0009691">
    <property type="term" value="P:cytokinin biosynthetic process"/>
    <property type="evidence" value="ECO:0007669"/>
    <property type="project" value="UniProtKB-UniRule"/>
</dbReference>
<evidence type="ECO:0000256" key="2">
    <source>
        <dbReference type="ARBA" id="ARBA00006763"/>
    </source>
</evidence>
<organism evidence="4 5">
    <name type="scientific">Comamonas testosteroni TK102</name>
    <dbReference type="NCBI Taxonomy" id="1392005"/>
    <lineage>
        <taxon>Bacteria</taxon>
        <taxon>Pseudomonadati</taxon>
        <taxon>Pseudomonadota</taxon>
        <taxon>Betaproteobacteria</taxon>
        <taxon>Burkholderiales</taxon>
        <taxon>Comamonadaceae</taxon>
        <taxon>Comamonas</taxon>
    </lineage>
</organism>
<name>A0A076PNE2_COMTE</name>
<dbReference type="Proteomes" id="UP000028782">
    <property type="component" value="Chromosome"/>
</dbReference>
<proteinExistence type="inferred from homology"/>
<dbReference type="GO" id="GO:0008714">
    <property type="term" value="F:AMP nucleosidase activity"/>
    <property type="evidence" value="ECO:0007669"/>
    <property type="project" value="UniProtKB-EC"/>
</dbReference>
<evidence type="ECO:0000256" key="1">
    <source>
        <dbReference type="ARBA" id="ARBA00000274"/>
    </source>
</evidence>
<gene>
    <name evidence="4" type="ORF">O987_10385</name>
</gene>
<dbReference type="InterPro" id="IPR031100">
    <property type="entry name" value="LOG_fam"/>
</dbReference>
<dbReference type="EMBL" id="CP006704">
    <property type="protein sequence ID" value="AIJ46201.1"/>
    <property type="molecule type" value="Genomic_DNA"/>
</dbReference>
<dbReference type="Gene3D" id="3.40.50.450">
    <property type="match status" value="1"/>
</dbReference>
<evidence type="ECO:0000256" key="3">
    <source>
        <dbReference type="RuleBase" id="RU363015"/>
    </source>
</evidence>
<keyword evidence="3" id="KW-0203">Cytokinin biosynthesis</keyword>
<dbReference type="Pfam" id="PF03641">
    <property type="entry name" value="Lysine_decarbox"/>
    <property type="match status" value="1"/>
</dbReference>